<dbReference type="OrthoDB" id="1262823at2"/>
<dbReference type="RefSeq" id="WP_035071850.1">
    <property type="nucleotide sequence ID" value="NZ_JMIH01000014.1"/>
</dbReference>
<protein>
    <submittedName>
        <fullName evidence="1">Uncharacterized protein</fullName>
    </submittedName>
</protein>
<accession>A0A074L422</accession>
<name>A0A074L422_9BACT</name>
<proteinExistence type="predicted"/>
<reference evidence="1 2" key="1">
    <citation type="submission" date="2014-04" db="EMBL/GenBank/DDBJ databases">
        <title>Characterization and application of a salt tolerant electro-active bacterium.</title>
        <authorList>
            <person name="Yang L."/>
            <person name="Wei S."/>
            <person name="Tay Q.X.M."/>
        </authorList>
    </citation>
    <scope>NUCLEOTIDE SEQUENCE [LARGE SCALE GENOMIC DNA]</scope>
    <source>
        <strain evidence="1 2">LY1</strain>
    </source>
</reference>
<dbReference type="Proteomes" id="UP000027821">
    <property type="component" value="Unassembled WGS sequence"/>
</dbReference>
<dbReference type="EMBL" id="JMIH01000014">
    <property type="protein sequence ID" value="KEO75190.1"/>
    <property type="molecule type" value="Genomic_DNA"/>
</dbReference>
<evidence type="ECO:0000313" key="2">
    <source>
        <dbReference type="Proteomes" id="UP000027821"/>
    </source>
</evidence>
<comment type="caution">
    <text evidence="1">The sequence shown here is derived from an EMBL/GenBank/DDBJ whole genome shotgun (WGS) entry which is preliminary data.</text>
</comment>
<keyword evidence="2" id="KW-1185">Reference proteome</keyword>
<organism evidence="1 2">
    <name type="scientific">Anditalea andensis</name>
    <dbReference type="NCBI Taxonomy" id="1048983"/>
    <lineage>
        <taxon>Bacteria</taxon>
        <taxon>Pseudomonadati</taxon>
        <taxon>Bacteroidota</taxon>
        <taxon>Cytophagia</taxon>
        <taxon>Cytophagales</taxon>
        <taxon>Cytophagaceae</taxon>
        <taxon>Anditalea</taxon>
    </lineage>
</organism>
<gene>
    <name evidence="1" type="ORF">EL17_05855</name>
</gene>
<dbReference type="eggNOG" id="ENOG5033KGI">
    <property type="taxonomic scope" value="Bacteria"/>
</dbReference>
<dbReference type="AlphaFoldDB" id="A0A074L422"/>
<sequence>MATFEKNYIGKGIKVKDLDIIRVSISRETLEEIIKSHLVDYEGHEFMVFEVAALKEADQYGKTHTAYISKKVPAPKGSGKKKKDPKK</sequence>
<evidence type="ECO:0000313" key="1">
    <source>
        <dbReference type="EMBL" id="KEO75190.1"/>
    </source>
</evidence>